<protein>
    <submittedName>
        <fullName evidence="1">Uncharacterized protein</fullName>
    </submittedName>
</protein>
<dbReference type="AlphaFoldDB" id="A0A182RY15"/>
<evidence type="ECO:0000313" key="1">
    <source>
        <dbReference type="EnsemblMetazoa" id="AFUN011188-PA"/>
    </source>
</evidence>
<name>A0A182RY15_ANOFN</name>
<sequence>MRITFLFDLLFQEDHRGSWRLFWVGGGGGGNQAKHRSAAQYRQLSSSATSVSFFDWLQFCIRTGVPYRFRPGIQSRKRSYPGGGQRRARERAIIIGVLFVVRKWHNGENVPSLSTADESNVLLCPLPGTPS</sequence>
<dbReference type="VEuPathDB" id="VectorBase:AFUN011188"/>
<proteinExistence type="predicted"/>
<reference evidence="1" key="1">
    <citation type="submission" date="2020-05" db="UniProtKB">
        <authorList>
            <consortium name="EnsemblMetazoa"/>
        </authorList>
    </citation>
    <scope>IDENTIFICATION</scope>
    <source>
        <strain evidence="1">FUMOZ</strain>
    </source>
</reference>
<dbReference type="EnsemblMetazoa" id="AFUN011188-RA">
    <property type="protein sequence ID" value="AFUN011188-PA"/>
    <property type="gene ID" value="AFUN011188"/>
</dbReference>
<organism evidence="1">
    <name type="scientific">Anopheles funestus</name>
    <name type="common">African malaria mosquito</name>
    <dbReference type="NCBI Taxonomy" id="62324"/>
    <lineage>
        <taxon>Eukaryota</taxon>
        <taxon>Metazoa</taxon>
        <taxon>Ecdysozoa</taxon>
        <taxon>Arthropoda</taxon>
        <taxon>Hexapoda</taxon>
        <taxon>Insecta</taxon>
        <taxon>Pterygota</taxon>
        <taxon>Neoptera</taxon>
        <taxon>Endopterygota</taxon>
        <taxon>Diptera</taxon>
        <taxon>Nematocera</taxon>
        <taxon>Culicoidea</taxon>
        <taxon>Culicidae</taxon>
        <taxon>Anophelinae</taxon>
        <taxon>Anopheles</taxon>
    </lineage>
</organism>
<accession>A0A182RY15</accession>